<keyword evidence="1" id="KW-0175">Coiled coil</keyword>
<evidence type="ECO:0000313" key="3">
    <source>
        <dbReference type="Proteomes" id="UP001259659"/>
    </source>
</evidence>
<dbReference type="Proteomes" id="UP001259659">
    <property type="component" value="Unassembled WGS sequence"/>
</dbReference>
<name>A0ABU2FFM2_9EURY</name>
<evidence type="ECO:0000313" key="2">
    <source>
        <dbReference type="EMBL" id="MDS0261058.1"/>
    </source>
</evidence>
<reference evidence="2 3" key="1">
    <citation type="submission" date="2022-06" db="EMBL/GenBank/DDBJ databases">
        <title>Haloarcula sp. a new haloarchaeum isolate from saline soil.</title>
        <authorList>
            <person name="Strakova D."/>
            <person name="Galisteo C."/>
            <person name="Sanchez-Porro C."/>
            <person name="Ventosa A."/>
        </authorList>
    </citation>
    <scope>NUCLEOTIDE SEQUENCE [LARGE SCALE GENOMIC DNA]</scope>
    <source>
        <strain evidence="2 3">S1CR25-12</strain>
    </source>
</reference>
<comment type="caution">
    <text evidence="2">The sequence shown here is derived from an EMBL/GenBank/DDBJ whole genome shotgun (WGS) entry which is preliminary data.</text>
</comment>
<gene>
    <name evidence="2" type="ORF">NDI56_16795</name>
</gene>
<dbReference type="RefSeq" id="WP_310920849.1">
    <property type="nucleotide sequence ID" value="NZ_JAMQON010000005.1"/>
</dbReference>
<organism evidence="2 3">
    <name type="scientific">Haloarcula saliterrae</name>
    <dbReference type="NCBI Taxonomy" id="2950534"/>
    <lineage>
        <taxon>Archaea</taxon>
        <taxon>Methanobacteriati</taxon>
        <taxon>Methanobacteriota</taxon>
        <taxon>Stenosarchaea group</taxon>
        <taxon>Halobacteria</taxon>
        <taxon>Halobacteriales</taxon>
        <taxon>Haloarculaceae</taxon>
        <taxon>Haloarcula</taxon>
    </lineage>
</organism>
<proteinExistence type="predicted"/>
<sequence>MGLFDGVKDKVEGLNQKRKEVEEESALQMELKLQKWVLNVEDCLVAAIYYPPEGGEPGFFQYYVKSDGSAELTDELLDSDYVEDIEPTRSLGPEYEVLTVNLTREGDNIAADWGQFDEPVFGPDDRFEAMYVAIENEFSKYVDQLIEEPGVGYIRPLTEEESENPLQVFLLEDRMDVDNPTEVLLAPYLIDIEITAAEQQAVLAIELLLDPLVDSVVSSDLGAYEREDQSERLELHRRLDGL</sequence>
<dbReference type="EMBL" id="JAMQON010000005">
    <property type="protein sequence ID" value="MDS0261058.1"/>
    <property type="molecule type" value="Genomic_DNA"/>
</dbReference>
<accession>A0ABU2FFM2</accession>
<evidence type="ECO:0000256" key="1">
    <source>
        <dbReference type="SAM" id="Coils"/>
    </source>
</evidence>
<keyword evidence="3" id="KW-1185">Reference proteome</keyword>
<feature type="coiled-coil region" evidence="1">
    <location>
        <begin position="4"/>
        <end position="34"/>
    </location>
</feature>
<protein>
    <submittedName>
        <fullName evidence="2">Uncharacterized protein</fullName>
    </submittedName>
</protein>